<gene>
    <name evidence="3" type="ORF">FHS28_003149</name>
</gene>
<dbReference type="RefSeq" id="WP_088452093.1">
    <property type="nucleotide sequence ID" value="NZ_JACHXO010000005.1"/>
</dbReference>
<sequence length="246" mass="26468">MRATAPLVNLLAPAHEHEFEATPGLPEALPDGEQVLWQGAPDVRLLLRQAMHLDLVAGYFALLLVWRAGSSWADGQSLGQILSALAGMLPLMLLAGALLTGMAWLIARTTVYTLTNRRVVMRVGVVLSITFNLPFAQMLSAGWRPRGRGGDIVLSLAGKDRIAYLHLWPHARPWHLNRTQPMLRALREAPAVAALLAQALKDAEAARRALPARAVVVDPTRQEAPVDPAPPETASRDPGAIGAVPA</sequence>
<reference evidence="3 4" key="1">
    <citation type="submission" date="2020-08" db="EMBL/GenBank/DDBJ databases">
        <title>Genomic Encyclopedia of Type Strains, Phase III (KMG-III): the genomes of soil and plant-associated and newly described type strains.</title>
        <authorList>
            <person name="Whitman W."/>
        </authorList>
    </citation>
    <scope>NUCLEOTIDE SEQUENCE [LARGE SCALE GENOMIC DNA]</scope>
    <source>
        <strain evidence="3 4">CECT 7247</strain>
    </source>
</reference>
<protein>
    <recommendedName>
        <fullName evidence="5">Phosphopantetheine adenylyltransferase</fullName>
    </recommendedName>
</protein>
<proteinExistence type="predicted"/>
<dbReference type="InterPro" id="IPR054839">
    <property type="entry name" value="puhB_PGC"/>
</dbReference>
<name>A0ABR6GUF8_9BURK</name>
<dbReference type="EMBL" id="JACHXO010000005">
    <property type="protein sequence ID" value="MBB3195743.1"/>
    <property type="molecule type" value="Genomic_DNA"/>
</dbReference>
<keyword evidence="4" id="KW-1185">Reference proteome</keyword>
<evidence type="ECO:0000256" key="2">
    <source>
        <dbReference type="SAM" id="Phobius"/>
    </source>
</evidence>
<feature type="transmembrane region" description="Helical" evidence="2">
    <location>
        <begin position="50"/>
        <end position="69"/>
    </location>
</feature>
<organism evidence="3 4">
    <name type="scientific">Roseateles terrae</name>
    <dbReference type="NCBI Taxonomy" id="431060"/>
    <lineage>
        <taxon>Bacteria</taxon>
        <taxon>Pseudomonadati</taxon>
        <taxon>Pseudomonadota</taxon>
        <taxon>Betaproteobacteria</taxon>
        <taxon>Burkholderiales</taxon>
        <taxon>Sphaerotilaceae</taxon>
        <taxon>Roseateles</taxon>
    </lineage>
</organism>
<feature type="region of interest" description="Disordered" evidence="1">
    <location>
        <begin position="219"/>
        <end position="246"/>
    </location>
</feature>
<dbReference type="NCBIfam" id="NF040894">
    <property type="entry name" value="puhB_PGC"/>
    <property type="match status" value="1"/>
</dbReference>
<feature type="transmembrane region" description="Helical" evidence="2">
    <location>
        <begin position="119"/>
        <end position="139"/>
    </location>
</feature>
<evidence type="ECO:0000313" key="3">
    <source>
        <dbReference type="EMBL" id="MBB3195743.1"/>
    </source>
</evidence>
<evidence type="ECO:0008006" key="5">
    <source>
        <dbReference type="Google" id="ProtNLM"/>
    </source>
</evidence>
<comment type="caution">
    <text evidence="3">The sequence shown here is derived from an EMBL/GenBank/DDBJ whole genome shotgun (WGS) entry which is preliminary data.</text>
</comment>
<evidence type="ECO:0000256" key="1">
    <source>
        <dbReference type="SAM" id="MobiDB-lite"/>
    </source>
</evidence>
<keyword evidence="2" id="KW-0812">Transmembrane</keyword>
<feature type="transmembrane region" description="Helical" evidence="2">
    <location>
        <begin position="81"/>
        <end position="107"/>
    </location>
</feature>
<keyword evidence="2" id="KW-0472">Membrane</keyword>
<keyword evidence="2" id="KW-1133">Transmembrane helix</keyword>
<dbReference type="Proteomes" id="UP000574369">
    <property type="component" value="Unassembled WGS sequence"/>
</dbReference>
<evidence type="ECO:0000313" key="4">
    <source>
        <dbReference type="Proteomes" id="UP000574369"/>
    </source>
</evidence>
<accession>A0ABR6GUF8</accession>